<reference evidence="3" key="1">
    <citation type="submission" date="2014-08" db="EMBL/GenBank/DDBJ databases">
        <title>Draft genome sequences of Sphingobium herbicidovorans.</title>
        <authorList>
            <person name="Gan H.M."/>
            <person name="Gan H.Y."/>
            <person name="Savka M.A."/>
        </authorList>
    </citation>
    <scope>NUCLEOTIDE SEQUENCE [LARGE SCALE GENOMIC DNA]</scope>
    <source>
        <strain evidence="3">NBRC 16415</strain>
    </source>
</reference>
<dbReference type="PANTHER" id="PTHR41287:SF1">
    <property type="entry name" value="PROTEIN YMFN"/>
    <property type="match status" value="1"/>
</dbReference>
<name>A0A086PBH5_SPHHM</name>
<evidence type="ECO:0000259" key="2">
    <source>
        <dbReference type="Pfam" id="PF20441"/>
    </source>
</evidence>
<sequence length="590" mass="65005">MQPVWSTACPDWRERIVERRSLVPFDPLFPDEAEAALTVFKSLQITDLPYDAELGRYPTFGEVSEPFVFEFVGAIFGAYNPDTARRLINEFLLLISKKNSKSTIAAGIAVTAIVRNWRHSAELLVLAPTKEVANNVFTPAMGMVREDPELNLLLHIVENQRTIKHRVTRAELKVVAADTDIVSGKKAAFIIVEELWLFGKMPRADAMLMEATGGLVSRPEGFVVYLSTHSDEAPAGVFASKLSLFREIRDGTVTDLRKFGMLYEFPEAMIEAEAYLDPENFYVTNPNIGRSVDAEWLMGKLIEAQREGSGALQIFLAKHLNVEIGLRLSRHRWRGADSWEAAGDKTLTLEELLRRCEVVVIGIDGGGLDDLFGLCVAGRERGTRRWLFWFRAWAWPEVFTRRQSEESVLQNFVDDGSLIKVGHNGGPALEEWGDLDFEDGSSSEEDVSEIVAVIEQVKASGLLPDKGAIGLDPQGVGALVDALAEIGLVHPQVVAVSQGFRLSSAVWSMERKLKLKMVVHDGSRMMAWCVGNAKAEQKGNAVLITKESAGKAKIDPLIAGFNAAKLLEANPAAQGGNLDDFIAQMKPKAA</sequence>
<dbReference type="AlphaFoldDB" id="A0A086PBH5"/>
<accession>A0A086PBH5</accession>
<dbReference type="STRING" id="76947.GCA_002080435_02573"/>
<dbReference type="Pfam" id="PF03354">
    <property type="entry name" value="TerL_ATPase"/>
    <property type="match status" value="1"/>
</dbReference>
<dbReference type="EMBL" id="JFZA02000011">
    <property type="protein sequence ID" value="KFG90743.1"/>
    <property type="molecule type" value="Genomic_DNA"/>
</dbReference>
<dbReference type="InterPro" id="IPR046462">
    <property type="entry name" value="TerL_nuclease"/>
</dbReference>
<evidence type="ECO:0000313" key="4">
    <source>
        <dbReference type="Proteomes" id="UP000024284"/>
    </source>
</evidence>
<dbReference type="Proteomes" id="UP000024284">
    <property type="component" value="Unassembled WGS sequence"/>
</dbReference>
<dbReference type="GO" id="GO:0004519">
    <property type="term" value="F:endonuclease activity"/>
    <property type="evidence" value="ECO:0007669"/>
    <property type="project" value="InterPro"/>
</dbReference>
<dbReference type="InterPro" id="IPR027417">
    <property type="entry name" value="P-loop_NTPase"/>
</dbReference>
<dbReference type="Gene3D" id="3.40.50.300">
    <property type="entry name" value="P-loop containing nucleotide triphosphate hydrolases"/>
    <property type="match status" value="1"/>
</dbReference>
<dbReference type="Pfam" id="PF20441">
    <property type="entry name" value="TerL_nuclease"/>
    <property type="match status" value="1"/>
</dbReference>
<feature type="domain" description="Terminase large subunit-like ATPase" evidence="1">
    <location>
        <begin position="71"/>
        <end position="200"/>
    </location>
</feature>
<evidence type="ECO:0000259" key="1">
    <source>
        <dbReference type="Pfam" id="PF03354"/>
    </source>
</evidence>
<evidence type="ECO:0000313" key="3">
    <source>
        <dbReference type="EMBL" id="KFG90743.1"/>
    </source>
</evidence>
<proteinExistence type="predicted"/>
<dbReference type="PATRIC" id="fig|1219045.3.peg.1485"/>
<dbReference type="OrthoDB" id="9760250at2"/>
<gene>
    <name evidence="3" type="ORF">BV98_001455</name>
</gene>
<keyword evidence="4" id="KW-1185">Reference proteome</keyword>
<feature type="domain" description="Terminase large subunit-like endonuclease" evidence="2">
    <location>
        <begin position="265"/>
        <end position="563"/>
    </location>
</feature>
<dbReference type="PANTHER" id="PTHR41287">
    <property type="match status" value="1"/>
</dbReference>
<organism evidence="3 4">
    <name type="scientific">Sphingobium herbicidovorans (strain ATCC 700291 / DSM 11019 / CCUG 56400 / KCTC 2939 / LMG 18315 / NBRC 16415 / MH)</name>
    <name type="common">Sphingomonas herbicidovorans</name>
    <dbReference type="NCBI Taxonomy" id="1219045"/>
    <lineage>
        <taxon>Bacteria</taxon>
        <taxon>Pseudomonadati</taxon>
        <taxon>Pseudomonadota</taxon>
        <taxon>Alphaproteobacteria</taxon>
        <taxon>Sphingomonadales</taxon>
        <taxon>Sphingomonadaceae</taxon>
        <taxon>Sphingobium</taxon>
    </lineage>
</organism>
<dbReference type="InterPro" id="IPR005021">
    <property type="entry name" value="Terminase_largesu-like"/>
</dbReference>
<protein>
    <submittedName>
        <fullName evidence="3">Terminase</fullName>
    </submittedName>
</protein>
<dbReference type="eggNOG" id="COG4626">
    <property type="taxonomic scope" value="Bacteria"/>
</dbReference>
<dbReference type="InterPro" id="IPR046461">
    <property type="entry name" value="TerL_ATPase"/>
</dbReference>
<comment type="caution">
    <text evidence="3">The sequence shown here is derived from an EMBL/GenBank/DDBJ whole genome shotgun (WGS) entry which is preliminary data.</text>
</comment>